<proteinExistence type="predicted"/>
<evidence type="ECO:0000256" key="2">
    <source>
        <dbReference type="SAM" id="MobiDB-lite"/>
    </source>
</evidence>
<dbReference type="Proteomes" id="UP000298416">
    <property type="component" value="Unassembled WGS sequence"/>
</dbReference>
<feature type="region of interest" description="Disordered" evidence="2">
    <location>
        <begin position="12"/>
        <end position="33"/>
    </location>
</feature>
<dbReference type="Pfam" id="PF13639">
    <property type="entry name" value="zf-RING_2"/>
    <property type="match status" value="1"/>
</dbReference>
<feature type="compositionally biased region" description="Basic and acidic residues" evidence="2">
    <location>
        <begin position="20"/>
        <end position="30"/>
    </location>
</feature>
<sequence length="102" mass="10826">MDEAFDLDLALTMPELEDSTSERNKSDLEAQSRAAAARLTVEKMPTTGGGGGECAVCVEGFGSGGGKQVHCGHVFHEHCIIEWLSIHNSCPLCRCSVPPHAS</sequence>
<dbReference type="Gene3D" id="3.30.40.10">
    <property type="entry name" value="Zinc/RING finger domain, C3HC4 (zinc finger)"/>
    <property type="match status" value="1"/>
</dbReference>
<dbReference type="GO" id="GO:0061630">
    <property type="term" value="F:ubiquitin protein ligase activity"/>
    <property type="evidence" value="ECO:0007669"/>
    <property type="project" value="TreeGrafter"/>
</dbReference>
<keyword evidence="5" id="KW-1185">Reference proteome</keyword>
<evidence type="ECO:0000313" key="4">
    <source>
        <dbReference type="EMBL" id="KAG6385048.1"/>
    </source>
</evidence>
<keyword evidence="1" id="KW-0479">Metal-binding</keyword>
<reference evidence="4" key="2">
    <citation type="submission" date="2020-08" db="EMBL/GenBank/DDBJ databases">
        <title>Plant Genome Project.</title>
        <authorList>
            <person name="Zhang R.-G."/>
        </authorList>
    </citation>
    <scope>NUCLEOTIDE SEQUENCE</scope>
    <source>
        <strain evidence="4">Huo1</strain>
        <tissue evidence="4">Leaf</tissue>
    </source>
</reference>
<evidence type="ECO:0000259" key="3">
    <source>
        <dbReference type="PROSITE" id="PS50089"/>
    </source>
</evidence>
<dbReference type="InterPro" id="IPR001841">
    <property type="entry name" value="Znf_RING"/>
</dbReference>
<organism evidence="4">
    <name type="scientific">Salvia splendens</name>
    <name type="common">Scarlet sage</name>
    <dbReference type="NCBI Taxonomy" id="180675"/>
    <lineage>
        <taxon>Eukaryota</taxon>
        <taxon>Viridiplantae</taxon>
        <taxon>Streptophyta</taxon>
        <taxon>Embryophyta</taxon>
        <taxon>Tracheophyta</taxon>
        <taxon>Spermatophyta</taxon>
        <taxon>Magnoliopsida</taxon>
        <taxon>eudicotyledons</taxon>
        <taxon>Gunneridae</taxon>
        <taxon>Pentapetalae</taxon>
        <taxon>asterids</taxon>
        <taxon>lamiids</taxon>
        <taxon>Lamiales</taxon>
        <taxon>Lamiaceae</taxon>
        <taxon>Nepetoideae</taxon>
        <taxon>Mentheae</taxon>
        <taxon>Salviinae</taxon>
        <taxon>Salvia</taxon>
        <taxon>Salvia subgen. Calosphace</taxon>
        <taxon>core Calosphace</taxon>
    </lineage>
</organism>
<dbReference type="GO" id="GO:0008270">
    <property type="term" value="F:zinc ion binding"/>
    <property type="evidence" value="ECO:0007669"/>
    <property type="project" value="UniProtKB-KW"/>
</dbReference>
<dbReference type="SUPFAM" id="SSF57850">
    <property type="entry name" value="RING/U-box"/>
    <property type="match status" value="1"/>
</dbReference>
<reference evidence="4" key="1">
    <citation type="submission" date="2018-01" db="EMBL/GenBank/DDBJ databases">
        <authorList>
            <person name="Mao J.F."/>
        </authorList>
    </citation>
    <scope>NUCLEOTIDE SEQUENCE</scope>
    <source>
        <strain evidence="4">Huo1</strain>
        <tissue evidence="4">Leaf</tissue>
    </source>
</reference>
<evidence type="ECO:0000256" key="1">
    <source>
        <dbReference type="PROSITE-ProRule" id="PRU00175"/>
    </source>
</evidence>
<dbReference type="EMBL" id="PNBA02000022">
    <property type="protein sequence ID" value="KAG6385048.1"/>
    <property type="molecule type" value="Genomic_DNA"/>
</dbReference>
<feature type="domain" description="RING-type" evidence="3">
    <location>
        <begin position="54"/>
        <end position="94"/>
    </location>
</feature>
<dbReference type="PANTHER" id="PTHR22765">
    <property type="entry name" value="RING FINGER AND PROTEASE ASSOCIATED DOMAIN-CONTAINING"/>
    <property type="match status" value="1"/>
</dbReference>
<dbReference type="SMART" id="SM00184">
    <property type="entry name" value="RING"/>
    <property type="match status" value="1"/>
</dbReference>
<protein>
    <recommendedName>
        <fullName evidence="3">RING-type domain-containing protein</fullName>
    </recommendedName>
</protein>
<keyword evidence="1" id="KW-0862">Zinc</keyword>
<evidence type="ECO:0000313" key="5">
    <source>
        <dbReference type="Proteomes" id="UP000298416"/>
    </source>
</evidence>
<dbReference type="GO" id="GO:0006511">
    <property type="term" value="P:ubiquitin-dependent protein catabolic process"/>
    <property type="evidence" value="ECO:0007669"/>
    <property type="project" value="TreeGrafter"/>
</dbReference>
<dbReference type="InterPro" id="IPR013083">
    <property type="entry name" value="Znf_RING/FYVE/PHD"/>
</dbReference>
<keyword evidence="1" id="KW-0863">Zinc-finger</keyword>
<dbReference type="AlphaFoldDB" id="A0A8X8YYS6"/>
<accession>A0A8X8YYS6</accession>
<comment type="caution">
    <text evidence="4">The sequence shown here is derived from an EMBL/GenBank/DDBJ whole genome shotgun (WGS) entry which is preliminary data.</text>
</comment>
<dbReference type="PROSITE" id="PS50089">
    <property type="entry name" value="ZF_RING_2"/>
    <property type="match status" value="1"/>
</dbReference>
<dbReference type="InterPro" id="IPR051826">
    <property type="entry name" value="E3_ubiquitin-ligase_domain"/>
</dbReference>
<name>A0A8X8YYS6_SALSN</name>
<gene>
    <name evidence="4" type="ORF">SASPL_153872</name>
</gene>